<dbReference type="AlphaFoldDB" id="A0AAN7YK03"/>
<dbReference type="Proteomes" id="UP001309876">
    <property type="component" value="Unassembled WGS sequence"/>
</dbReference>
<dbReference type="GO" id="GO:0016491">
    <property type="term" value="F:oxidoreductase activity"/>
    <property type="evidence" value="ECO:0007669"/>
    <property type="project" value="TreeGrafter"/>
</dbReference>
<protein>
    <submittedName>
        <fullName evidence="2">Uncharacterized protein</fullName>
    </submittedName>
</protein>
<dbReference type="EMBL" id="JAVRRJ010000001">
    <property type="protein sequence ID" value="KAK5089881.1"/>
    <property type="molecule type" value="Genomic_DNA"/>
</dbReference>
<organism evidence="2 3">
    <name type="scientific">Lithohypha guttulata</name>
    <dbReference type="NCBI Taxonomy" id="1690604"/>
    <lineage>
        <taxon>Eukaryota</taxon>
        <taxon>Fungi</taxon>
        <taxon>Dikarya</taxon>
        <taxon>Ascomycota</taxon>
        <taxon>Pezizomycotina</taxon>
        <taxon>Eurotiomycetes</taxon>
        <taxon>Chaetothyriomycetidae</taxon>
        <taxon>Chaetothyriales</taxon>
        <taxon>Trichomeriaceae</taxon>
        <taxon>Lithohypha</taxon>
    </lineage>
</organism>
<dbReference type="SUPFAM" id="SSF51735">
    <property type="entry name" value="NAD(P)-binding Rossmann-fold domains"/>
    <property type="match status" value="1"/>
</dbReference>
<comment type="similarity">
    <text evidence="1">Belongs to the short-chain dehydrogenases/reductases (SDR) family.</text>
</comment>
<dbReference type="InterPro" id="IPR002347">
    <property type="entry name" value="SDR_fam"/>
</dbReference>
<evidence type="ECO:0000256" key="1">
    <source>
        <dbReference type="ARBA" id="ARBA00006484"/>
    </source>
</evidence>
<name>A0AAN7YK03_9EURO</name>
<accession>A0AAN7YK03</accession>
<comment type="caution">
    <text evidence="2">The sequence shown here is derived from an EMBL/GenBank/DDBJ whole genome shotgun (WGS) entry which is preliminary data.</text>
</comment>
<keyword evidence="3" id="KW-1185">Reference proteome</keyword>
<evidence type="ECO:0000313" key="2">
    <source>
        <dbReference type="EMBL" id="KAK5089881.1"/>
    </source>
</evidence>
<dbReference type="Gene3D" id="3.40.50.720">
    <property type="entry name" value="NAD(P)-binding Rossmann-like Domain"/>
    <property type="match status" value="1"/>
</dbReference>
<dbReference type="InterPro" id="IPR036291">
    <property type="entry name" value="NAD(P)-bd_dom_sf"/>
</dbReference>
<reference evidence="2 3" key="1">
    <citation type="submission" date="2023-08" db="EMBL/GenBank/DDBJ databases">
        <title>Black Yeasts Isolated from many extreme environments.</title>
        <authorList>
            <person name="Coleine C."/>
            <person name="Stajich J.E."/>
            <person name="Selbmann L."/>
        </authorList>
    </citation>
    <scope>NUCLEOTIDE SEQUENCE [LARGE SCALE GENOMIC DNA]</scope>
    <source>
        <strain evidence="2 3">CCFEE 5910</strain>
    </source>
</reference>
<dbReference type="PRINTS" id="PR00081">
    <property type="entry name" value="GDHRDH"/>
</dbReference>
<gene>
    <name evidence="2" type="ORF">LTR05_000048</name>
</gene>
<evidence type="ECO:0000313" key="3">
    <source>
        <dbReference type="Proteomes" id="UP001309876"/>
    </source>
</evidence>
<dbReference type="PANTHER" id="PTHR43544">
    <property type="entry name" value="SHORT-CHAIN DEHYDROGENASE/REDUCTASE"/>
    <property type="match status" value="1"/>
</dbReference>
<dbReference type="InterPro" id="IPR051468">
    <property type="entry name" value="Fungal_SecMetab_SDRs"/>
</dbReference>
<dbReference type="GO" id="GO:0005737">
    <property type="term" value="C:cytoplasm"/>
    <property type="evidence" value="ECO:0007669"/>
    <property type="project" value="TreeGrafter"/>
</dbReference>
<dbReference type="Pfam" id="PF00106">
    <property type="entry name" value="adh_short"/>
    <property type="match status" value="1"/>
</dbReference>
<proteinExistence type="inferred from homology"/>
<dbReference type="PANTHER" id="PTHR43544:SF12">
    <property type="entry name" value="NAD(P)-BINDING ROSSMANN-FOLD SUPERFAMILY PROTEIN"/>
    <property type="match status" value="1"/>
</dbReference>
<sequence length="173" mass="19063">MISTTSNFEPLTVLVTGAASGLGRGFVEHYLNQHNTTVIAWDLHPIDIPVPPGTPGEDGQSRRLRKQHVDFESELSITNAINFMQTKFGAFGAMTNPKLDLVIHSAGIRGLVPEIEEAYPDDVAVAETLHVMDYETMMRTYQINTLGTFTLLQKLASSGLFHEPESSDGEYRA</sequence>